<evidence type="ECO:0000256" key="1">
    <source>
        <dbReference type="ARBA" id="ARBA00023125"/>
    </source>
</evidence>
<dbReference type="Proteomes" id="UP000282985">
    <property type="component" value="Unassembled WGS sequence"/>
</dbReference>
<dbReference type="Gene3D" id="1.10.357.10">
    <property type="entry name" value="Tetracycline Repressor, domain 2"/>
    <property type="match status" value="1"/>
</dbReference>
<evidence type="ECO:0000259" key="3">
    <source>
        <dbReference type="PROSITE" id="PS50977"/>
    </source>
</evidence>
<evidence type="ECO:0000313" key="4">
    <source>
        <dbReference type="EMBL" id="RUT78976.1"/>
    </source>
</evidence>
<gene>
    <name evidence="4" type="ORF">DLK05_05705</name>
</gene>
<dbReference type="SUPFAM" id="SSF46689">
    <property type="entry name" value="Homeodomain-like"/>
    <property type="match status" value="1"/>
</dbReference>
<protein>
    <submittedName>
        <fullName evidence="4">TetR/AcrR family transcriptional regulator</fullName>
    </submittedName>
</protein>
<dbReference type="RefSeq" id="WP_127343031.1">
    <property type="nucleotide sequence ID" value="NZ_RJJX01000005.1"/>
</dbReference>
<dbReference type="InterPro" id="IPR001647">
    <property type="entry name" value="HTH_TetR"/>
</dbReference>
<dbReference type="GO" id="GO:0003677">
    <property type="term" value="F:DNA binding"/>
    <property type="evidence" value="ECO:0007669"/>
    <property type="project" value="UniProtKB-UniRule"/>
</dbReference>
<dbReference type="PROSITE" id="PS50977">
    <property type="entry name" value="HTH_TETR_2"/>
    <property type="match status" value="1"/>
</dbReference>
<sequence>MAKIDKVEIKERVNQVAMDMILKFGLRGLNMVELADGCGLAKATLYKIIGTKEDLVREISIEIFNVNIIKTLYPFKPENDPIEASREFLNNYFNYAIQGQKILLLQIFKEYPLIEKSVNEYFDVEMQKVISCYKIWQERKLVREDVNVEYCIEVLHVLNDHYIISDYSDEEIIKRLQSAFRCTFIGMGIPL</sequence>
<feature type="domain" description="HTH tetR-type" evidence="3">
    <location>
        <begin position="7"/>
        <end position="67"/>
    </location>
</feature>
<name>A0A434AX13_9BACT</name>
<evidence type="ECO:0000313" key="5">
    <source>
        <dbReference type="Proteomes" id="UP000282985"/>
    </source>
</evidence>
<evidence type="ECO:0000256" key="2">
    <source>
        <dbReference type="PROSITE-ProRule" id="PRU00335"/>
    </source>
</evidence>
<accession>A0A434AX13</accession>
<dbReference type="InterPro" id="IPR009057">
    <property type="entry name" value="Homeodomain-like_sf"/>
</dbReference>
<keyword evidence="1 2" id="KW-0238">DNA-binding</keyword>
<feature type="DNA-binding region" description="H-T-H motif" evidence="2">
    <location>
        <begin position="30"/>
        <end position="49"/>
    </location>
</feature>
<comment type="caution">
    <text evidence="4">The sequence shown here is derived from an EMBL/GenBank/DDBJ whole genome shotgun (WGS) entry which is preliminary data.</text>
</comment>
<dbReference type="EMBL" id="RJJX01000005">
    <property type="protein sequence ID" value="RUT78976.1"/>
    <property type="molecule type" value="Genomic_DNA"/>
</dbReference>
<dbReference type="AlphaFoldDB" id="A0A434AX13"/>
<keyword evidence="5" id="KW-1185">Reference proteome</keyword>
<dbReference type="OrthoDB" id="9812484at2"/>
<organism evidence="4 5">
    <name type="scientific">Ancylomarina longa</name>
    <dbReference type="NCBI Taxonomy" id="2487017"/>
    <lineage>
        <taxon>Bacteria</taxon>
        <taxon>Pseudomonadati</taxon>
        <taxon>Bacteroidota</taxon>
        <taxon>Bacteroidia</taxon>
        <taxon>Marinilabiliales</taxon>
        <taxon>Marinifilaceae</taxon>
        <taxon>Ancylomarina</taxon>
    </lineage>
</organism>
<proteinExistence type="predicted"/>
<reference evidence="4 5" key="1">
    <citation type="submission" date="2018-11" db="EMBL/GenBank/DDBJ databases">
        <title>Parancylomarina longa gen. nov., sp. nov., isolated from sediments of southern Okinawa.</title>
        <authorList>
            <person name="Fu T."/>
        </authorList>
    </citation>
    <scope>NUCLEOTIDE SEQUENCE [LARGE SCALE GENOMIC DNA]</scope>
    <source>
        <strain evidence="4 5">T3-2 S1-C</strain>
    </source>
</reference>